<feature type="compositionally biased region" description="Polar residues" evidence="5">
    <location>
        <begin position="233"/>
        <end position="246"/>
    </location>
</feature>
<dbReference type="InterPro" id="IPR015972">
    <property type="entry name" value="Ribosomal_eL19_dom1"/>
</dbReference>
<dbReference type="AlphaFoldDB" id="A0A815AV60"/>
<dbReference type="EMBL" id="CAJOBF010000216">
    <property type="protein sequence ID" value="CAF3775210.1"/>
    <property type="molecule type" value="Genomic_DNA"/>
</dbReference>
<keyword evidence="18" id="KW-1185">Reference proteome</keyword>
<dbReference type="EMBL" id="CAJNOW010019541">
    <property type="protein sequence ID" value="CAF1673132.1"/>
    <property type="molecule type" value="Genomic_DNA"/>
</dbReference>
<feature type="compositionally biased region" description="Basic and acidic residues" evidence="5">
    <location>
        <begin position="221"/>
        <end position="231"/>
    </location>
</feature>
<dbReference type="Proteomes" id="UP000663842">
    <property type="component" value="Unassembled WGS sequence"/>
</dbReference>
<evidence type="ECO:0000313" key="16">
    <source>
        <dbReference type="EMBL" id="CAF3916004.1"/>
    </source>
</evidence>
<dbReference type="PANTHER" id="PTHR10722">
    <property type="entry name" value="60S RIBOSOMAL PROTEIN L19"/>
    <property type="match status" value="1"/>
</dbReference>
<dbReference type="Pfam" id="PF01280">
    <property type="entry name" value="Ribosomal_L19e"/>
    <property type="match status" value="1"/>
</dbReference>
<evidence type="ECO:0000313" key="18">
    <source>
        <dbReference type="Proteomes" id="UP000663866"/>
    </source>
</evidence>
<evidence type="ECO:0000313" key="15">
    <source>
        <dbReference type="EMBL" id="CAF3903133.1"/>
    </source>
</evidence>
<name>A0A815AV60_9BILA</name>
<evidence type="ECO:0000313" key="10">
    <source>
        <dbReference type="EMBL" id="CAF2153342.1"/>
    </source>
</evidence>
<protein>
    <recommendedName>
        <fullName evidence="4">Ribosomal protein L19</fullName>
    </recommendedName>
</protein>
<evidence type="ECO:0000313" key="7">
    <source>
        <dbReference type="EMBL" id="CAF1264818.1"/>
    </source>
</evidence>
<dbReference type="EMBL" id="CAJOBG010000482">
    <property type="protein sequence ID" value="CAF3820238.1"/>
    <property type="molecule type" value="Genomic_DNA"/>
</dbReference>
<evidence type="ECO:0000313" key="11">
    <source>
        <dbReference type="EMBL" id="CAF2222286.1"/>
    </source>
</evidence>
<keyword evidence="2 4" id="KW-0689">Ribosomal protein</keyword>
<feature type="compositionally biased region" description="Basic residues" evidence="5">
    <location>
        <begin position="71"/>
        <end position="83"/>
    </location>
</feature>
<accession>A0A815AV60</accession>
<dbReference type="SUPFAM" id="SSF48140">
    <property type="entry name" value="Ribosomal protein L19 (L19e)"/>
    <property type="match status" value="1"/>
</dbReference>
<dbReference type="NCBIfam" id="NF006343">
    <property type="entry name" value="PRK08570.1"/>
    <property type="match status" value="1"/>
</dbReference>
<dbReference type="EMBL" id="CAJNRE010020113">
    <property type="protein sequence ID" value="CAF2222286.1"/>
    <property type="molecule type" value="Genomic_DNA"/>
</dbReference>
<dbReference type="GO" id="GO:0022625">
    <property type="term" value="C:cytosolic large ribosomal subunit"/>
    <property type="evidence" value="ECO:0007669"/>
    <property type="project" value="InterPro"/>
</dbReference>
<evidence type="ECO:0000313" key="17">
    <source>
        <dbReference type="Proteomes" id="UP000663855"/>
    </source>
</evidence>
<evidence type="ECO:0000256" key="1">
    <source>
        <dbReference type="ARBA" id="ARBA00011082"/>
    </source>
</evidence>
<dbReference type="EMBL" id="CAJNRF010013971">
    <property type="protein sequence ID" value="CAF2153342.1"/>
    <property type="molecule type" value="Genomic_DNA"/>
</dbReference>
<dbReference type="Proteomes" id="UP000663834">
    <property type="component" value="Unassembled WGS sequence"/>
</dbReference>
<dbReference type="InterPro" id="IPR023638">
    <property type="entry name" value="Ribosomal_eL19_CS"/>
</dbReference>
<keyword evidence="3 4" id="KW-0687">Ribonucleoprotein</keyword>
<evidence type="ECO:0000256" key="3">
    <source>
        <dbReference type="ARBA" id="ARBA00023274"/>
    </source>
</evidence>
<dbReference type="GO" id="GO:0003723">
    <property type="term" value="F:RNA binding"/>
    <property type="evidence" value="ECO:0007669"/>
    <property type="project" value="InterPro"/>
</dbReference>
<dbReference type="Proteomes" id="UP000663856">
    <property type="component" value="Unassembled WGS sequence"/>
</dbReference>
<evidence type="ECO:0000313" key="8">
    <source>
        <dbReference type="EMBL" id="CAF1673132.1"/>
    </source>
</evidence>
<feature type="region of interest" description="Disordered" evidence="5">
    <location>
        <begin position="156"/>
        <end position="246"/>
    </location>
</feature>
<dbReference type="OrthoDB" id="5407653at2759"/>
<dbReference type="EMBL" id="CAJOBH010002371">
    <property type="protein sequence ID" value="CAF3903133.1"/>
    <property type="molecule type" value="Genomic_DNA"/>
</dbReference>
<reference evidence="7" key="1">
    <citation type="submission" date="2021-02" db="EMBL/GenBank/DDBJ databases">
        <authorList>
            <person name="Nowell W R."/>
        </authorList>
    </citation>
    <scope>NUCLEOTIDE SEQUENCE</scope>
</reference>
<evidence type="ECO:0000256" key="5">
    <source>
        <dbReference type="SAM" id="MobiDB-lite"/>
    </source>
</evidence>
<dbReference type="InterPro" id="IPR033935">
    <property type="entry name" value="Ribosomal_eL19_euk"/>
</dbReference>
<evidence type="ECO:0000313" key="14">
    <source>
        <dbReference type="EMBL" id="CAF3892184.1"/>
    </source>
</evidence>
<dbReference type="HAMAP" id="MF_01475">
    <property type="entry name" value="Ribosomal_eL19"/>
    <property type="match status" value="1"/>
</dbReference>
<dbReference type="Proteomes" id="UP000681967">
    <property type="component" value="Unassembled WGS sequence"/>
</dbReference>
<dbReference type="InterPro" id="IPR039547">
    <property type="entry name" value="Ribosomal_eL19"/>
</dbReference>
<evidence type="ECO:0000313" key="12">
    <source>
        <dbReference type="EMBL" id="CAF3775210.1"/>
    </source>
</evidence>
<sequence>MSSLRVQKRLASSILSCGNKKIWLDPNEANEIANANTRQSVRKLIKDGLIIKKPVAVHSRFRTRKNNEARRKGRHMGHGKRKGTANARMPTKILWIRRMRVLRRLLKKYRAAKKIDRHLYHELYLKCKGNVFKNKRVLMEFIHKKKAEVQRTKMLSDQAVARRERTKEKRNRREQRIRQKQSDLLGKQDDDDTNVAVQQAIQQQAQAPAAVPASQPQQPAQKKDSGKEKKQLKTQAQPQPTQSKKK</sequence>
<dbReference type="Proteomes" id="UP000663824">
    <property type="component" value="Unassembled WGS sequence"/>
</dbReference>
<evidence type="ECO:0000313" key="13">
    <source>
        <dbReference type="EMBL" id="CAF3820238.1"/>
    </source>
</evidence>
<comment type="similarity">
    <text evidence="1 4">Belongs to the eukaryotic ribosomal protein eL19 family.</text>
</comment>
<dbReference type="InterPro" id="IPR057259">
    <property type="entry name" value="Ribosomal_L19e"/>
</dbReference>
<dbReference type="EMBL" id="CAJNRG010006368">
    <property type="protein sequence ID" value="CAF2085211.1"/>
    <property type="molecule type" value="Genomic_DNA"/>
</dbReference>
<dbReference type="SMART" id="SM01416">
    <property type="entry name" value="Ribosomal_L19e"/>
    <property type="match status" value="1"/>
</dbReference>
<dbReference type="InterPro" id="IPR057260">
    <property type="entry name" value="Ribosomal_L19e_C"/>
</dbReference>
<proteinExistence type="inferred from homology"/>
<dbReference type="GO" id="GO:0006412">
    <property type="term" value="P:translation"/>
    <property type="evidence" value="ECO:0007669"/>
    <property type="project" value="InterPro"/>
</dbReference>
<comment type="caution">
    <text evidence="7">The sequence shown here is derived from an EMBL/GenBank/DDBJ whole genome shotgun (WGS) entry which is preliminary data.</text>
</comment>
<evidence type="ECO:0000256" key="4">
    <source>
        <dbReference type="RuleBase" id="RU000574"/>
    </source>
</evidence>
<evidence type="ECO:0000259" key="6">
    <source>
        <dbReference type="SMART" id="SM01416"/>
    </source>
</evidence>
<dbReference type="Gene3D" id="1.10.1650.10">
    <property type="match status" value="1"/>
</dbReference>
<dbReference type="EMBL" id="CAJOBI010002138">
    <property type="protein sequence ID" value="CAF3916004.1"/>
    <property type="molecule type" value="Genomic_DNA"/>
</dbReference>
<feature type="compositionally biased region" description="Low complexity" evidence="5">
    <location>
        <begin position="195"/>
        <end position="220"/>
    </location>
</feature>
<organism evidence="7 17">
    <name type="scientific">Rotaria magnacalcarata</name>
    <dbReference type="NCBI Taxonomy" id="392030"/>
    <lineage>
        <taxon>Eukaryota</taxon>
        <taxon>Metazoa</taxon>
        <taxon>Spiralia</taxon>
        <taxon>Gnathifera</taxon>
        <taxon>Rotifera</taxon>
        <taxon>Eurotatoria</taxon>
        <taxon>Bdelloidea</taxon>
        <taxon>Philodinida</taxon>
        <taxon>Philodinidae</taxon>
        <taxon>Rotaria</taxon>
    </lineage>
</organism>
<evidence type="ECO:0000313" key="9">
    <source>
        <dbReference type="EMBL" id="CAF2085211.1"/>
    </source>
</evidence>
<dbReference type="Proteomes" id="UP000663855">
    <property type="component" value="Unassembled WGS sequence"/>
</dbReference>
<dbReference type="InterPro" id="IPR000196">
    <property type="entry name" value="Ribosomal_eL19_dom"/>
</dbReference>
<dbReference type="GO" id="GO:0003735">
    <property type="term" value="F:structural constituent of ribosome"/>
    <property type="evidence" value="ECO:0007669"/>
    <property type="project" value="InterPro"/>
</dbReference>
<evidence type="ECO:0000256" key="2">
    <source>
        <dbReference type="ARBA" id="ARBA00022980"/>
    </source>
</evidence>
<gene>
    <name evidence="15" type="ORF">BYL167_LOCUS8575</name>
    <name evidence="7" type="ORF">CJN711_LOCUS15172</name>
    <name evidence="14" type="ORF">GIL414_LOCUS6106</name>
    <name evidence="8" type="ORF">KQP761_LOCUS34707</name>
    <name evidence="11" type="ORF">MBJ925_LOCUS36443</name>
    <name evidence="13" type="ORF">OVN521_LOCUS5001</name>
    <name evidence="16" type="ORF">SMN809_LOCUS7413</name>
    <name evidence="12" type="ORF">UXM345_LOCUS3365</name>
    <name evidence="10" type="ORF">WKI299_LOCUS30759</name>
    <name evidence="9" type="ORF">XDN619_LOCUS15549</name>
</gene>
<dbReference type="EMBL" id="CAJOBJ010001703">
    <property type="protein sequence ID" value="CAF3892184.1"/>
    <property type="molecule type" value="Genomic_DNA"/>
</dbReference>
<feature type="region of interest" description="Disordered" evidence="5">
    <location>
        <begin position="62"/>
        <end position="85"/>
    </location>
</feature>
<dbReference type="EMBL" id="CAJNOV010006947">
    <property type="protein sequence ID" value="CAF1264818.1"/>
    <property type="molecule type" value="Genomic_DNA"/>
</dbReference>
<dbReference type="FunFam" id="1.10.1650.10:FF:000001">
    <property type="entry name" value="Ribosomal protein L19"/>
    <property type="match status" value="1"/>
</dbReference>
<dbReference type="Pfam" id="PF25476">
    <property type="entry name" value="Ribosomal_L19e_C"/>
    <property type="match status" value="1"/>
</dbReference>
<feature type="domain" description="Large ribosomal subunit protein eL19" evidence="6">
    <location>
        <begin position="3"/>
        <end position="146"/>
    </location>
</feature>
<dbReference type="Proteomes" id="UP000663866">
    <property type="component" value="Unassembled WGS sequence"/>
</dbReference>
<dbReference type="Proteomes" id="UP000676336">
    <property type="component" value="Unassembled WGS sequence"/>
</dbReference>
<dbReference type="CDD" id="cd01417">
    <property type="entry name" value="Ribosomal_L19e_E"/>
    <property type="match status" value="1"/>
</dbReference>
<dbReference type="Proteomes" id="UP000663887">
    <property type="component" value="Unassembled WGS sequence"/>
</dbReference>
<dbReference type="PROSITE" id="PS00526">
    <property type="entry name" value="RIBOSOMAL_L19E"/>
    <property type="match status" value="1"/>
</dbReference>
<dbReference type="Proteomes" id="UP000681720">
    <property type="component" value="Unassembled WGS sequence"/>
</dbReference>
<dbReference type="Gene3D" id="1.10.1200.240">
    <property type="match status" value="1"/>
</dbReference>
<dbReference type="InterPro" id="IPR035970">
    <property type="entry name" value="60S_ribosomal_eL19_sf"/>
</dbReference>
<dbReference type="FunFam" id="1.10.1200.240:FF:000001">
    <property type="entry name" value="Ribosomal protein L19"/>
    <property type="match status" value="1"/>
</dbReference>